<accession>A0ABQ2JQY8</accession>
<gene>
    <name evidence="2" type="ORF">GCM10012285_42590</name>
</gene>
<name>A0ABQ2JQY8_9ACTN</name>
<comment type="caution">
    <text evidence="2">The sequence shown here is derived from an EMBL/GenBank/DDBJ whole genome shotgun (WGS) entry which is preliminary data.</text>
</comment>
<dbReference type="Proteomes" id="UP000600080">
    <property type="component" value="Unassembled WGS sequence"/>
</dbReference>
<evidence type="ECO:0000256" key="1">
    <source>
        <dbReference type="SAM" id="MobiDB-lite"/>
    </source>
</evidence>
<evidence type="ECO:0000313" key="2">
    <source>
        <dbReference type="EMBL" id="GGN51976.1"/>
    </source>
</evidence>
<proteinExistence type="predicted"/>
<keyword evidence="3" id="KW-1185">Reference proteome</keyword>
<organism evidence="2 3">
    <name type="scientific">Streptomyces kronopolitis</name>
    <dbReference type="NCBI Taxonomy" id="1612435"/>
    <lineage>
        <taxon>Bacteria</taxon>
        <taxon>Bacillati</taxon>
        <taxon>Actinomycetota</taxon>
        <taxon>Actinomycetes</taxon>
        <taxon>Kitasatosporales</taxon>
        <taxon>Streptomycetaceae</taxon>
        <taxon>Streptomyces</taxon>
    </lineage>
</organism>
<protein>
    <recommendedName>
        <fullName evidence="4">Secreted protein</fullName>
    </recommendedName>
</protein>
<feature type="compositionally biased region" description="Polar residues" evidence="1">
    <location>
        <begin position="56"/>
        <end position="70"/>
    </location>
</feature>
<evidence type="ECO:0008006" key="4">
    <source>
        <dbReference type="Google" id="ProtNLM"/>
    </source>
</evidence>
<sequence length="70" mass="7324">MFQPLLTVGASAAAGTVAAPKARARAERQVSALDQRSFIRCSLRGEGDSDVLGESFTRSGSQGPTQLTDK</sequence>
<evidence type="ECO:0000313" key="3">
    <source>
        <dbReference type="Proteomes" id="UP000600080"/>
    </source>
</evidence>
<reference evidence="3" key="1">
    <citation type="journal article" date="2019" name="Int. J. Syst. Evol. Microbiol.">
        <title>The Global Catalogue of Microorganisms (GCM) 10K type strain sequencing project: providing services to taxonomists for standard genome sequencing and annotation.</title>
        <authorList>
            <consortium name="The Broad Institute Genomics Platform"/>
            <consortium name="The Broad Institute Genome Sequencing Center for Infectious Disease"/>
            <person name="Wu L."/>
            <person name="Ma J."/>
        </authorList>
    </citation>
    <scope>NUCLEOTIDE SEQUENCE [LARGE SCALE GENOMIC DNA]</scope>
    <source>
        <strain evidence="3">CGMCC 4.7323</strain>
    </source>
</reference>
<feature type="region of interest" description="Disordered" evidence="1">
    <location>
        <begin position="46"/>
        <end position="70"/>
    </location>
</feature>
<dbReference type="EMBL" id="BMND01000019">
    <property type="protein sequence ID" value="GGN51976.1"/>
    <property type="molecule type" value="Genomic_DNA"/>
</dbReference>